<evidence type="ECO:0000313" key="9">
    <source>
        <dbReference type="Proteomes" id="UP001153076"/>
    </source>
</evidence>
<accession>A0A9Q1QSL7</accession>
<dbReference type="Pfam" id="PF02362">
    <property type="entry name" value="B3"/>
    <property type="match status" value="1"/>
</dbReference>
<dbReference type="CDD" id="cd10017">
    <property type="entry name" value="B3_DNA"/>
    <property type="match status" value="1"/>
</dbReference>
<dbReference type="Proteomes" id="UP001153076">
    <property type="component" value="Unassembled WGS sequence"/>
</dbReference>
<comment type="caution">
    <text evidence="8">The sequence shown here is derived from an EMBL/GenBank/DDBJ whole genome shotgun (WGS) entry which is preliminary data.</text>
</comment>
<dbReference type="Gene3D" id="2.40.330.10">
    <property type="entry name" value="DNA-binding pseudobarrel domain"/>
    <property type="match status" value="1"/>
</dbReference>
<keyword evidence="9" id="KW-1185">Reference proteome</keyword>
<feature type="region of interest" description="Disordered" evidence="6">
    <location>
        <begin position="223"/>
        <end position="259"/>
    </location>
</feature>
<evidence type="ECO:0000256" key="6">
    <source>
        <dbReference type="SAM" id="MobiDB-lite"/>
    </source>
</evidence>
<name>A0A9Q1QSL7_9CARY</name>
<dbReference type="PANTHER" id="PTHR31391">
    <property type="entry name" value="B3 DOMAIN-CONTAINING PROTEIN OS11G0197600-RELATED"/>
    <property type="match status" value="1"/>
</dbReference>
<dbReference type="SUPFAM" id="SSF101936">
    <property type="entry name" value="DNA-binding pseudobarrel domain"/>
    <property type="match status" value="1"/>
</dbReference>
<dbReference type="EMBL" id="JAKOGI010000012">
    <property type="protein sequence ID" value="KAJ8450810.1"/>
    <property type="molecule type" value="Genomic_DNA"/>
</dbReference>
<feature type="compositionally biased region" description="Basic and acidic residues" evidence="6">
    <location>
        <begin position="236"/>
        <end position="247"/>
    </location>
</feature>
<keyword evidence="2" id="KW-0805">Transcription regulation</keyword>
<keyword evidence="5" id="KW-0539">Nucleus</keyword>
<feature type="region of interest" description="Disordered" evidence="6">
    <location>
        <begin position="30"/>
        <end position="76"/>
    </location>
</feature>
<sequence length="259" mass="29514">MVVAAVNYEECRRQRLEENKKRMEQLNLHKLAQSLKATSSPSKSPKSSPVKKLRGRSDQLPLTPLRRSSRMADKPAPSYKEYGLDILGGGKRTYYKRRDLLNRVYASEKDRVYAIERAEELEATLGSDPCCIKPMLQSHVTGGFWLSLPLPFCKDNLPDHDEWVILVDEDGGEWQTKYLAAKNGLSGGWRGFAIDHELVDGDCLIFQLIKPITLKVHIIRVNSPEEDEEDEEDGQEEKHDAAEDAKVKEKKHANKKKSR</sequence>
<keyword evidence="3" id="KW-0238">DNA-binding</keyword>
<dbReference type="InterPro" id="IPR015300">
    <property type="entry name" value="DNA-bd_pseudobarrel_sf"/>
</dbReference>
<dbReference type="GO" id="GO:0005634">
    <property type="term" value="C:nucleus"/>
    <property type="evidence" value="ECO:0007669"/>
    <property type="project" value="UniProtKB-SubCell"/>
</dbReference>
<dbReference type="AlphaFoldDB" id="A0A9Q1QSL7"/>
<evidence type="ECO:0000256" key="5">
    <source>
        <dbReference type="ARBA" id="ARBA00023242"/>
    </source>
</evidence>
<dbReference type="SMART" id="SM01019">
    <property type="entry name" value="B3"/>
    <property type="match status" value="1"/>
</dbReference>
<feature type="compositionally biased region" description="Basic residues" evidence="6">
    <location>
        <begin position="248"/>
        <end position="259"/>
    </location>
</feature>
<organism evidence="8 9">
    <name type="scientific">Carnegiea gigantea</name>
    <dbReference type="NCBI Taxonomy" id="171969"/>
    <lineage>
        <taxon>Eukaryota</taxon>
        <taxon>Viridiplantae</taxon>
        <taxon>Streptophyta</taxon>
        <taxon>Embryophyta</taxon>
        <taxon>Tracheophyta</taxon>
        <taxon>Spermatophyta</taxon>
        <taxon>Magnoliopsida</taxon>
        <taxon>eudicotyledons</taxon>
        <taxon>Gunneridae</taxon>
        <taxon>Pentapetalae</taxon>
        <taxon>Caryophyllales</taxon>
        <taxon>Cactineae</taxon>
        <taxon>Cactaceae</taxon>
        <taxon>Cactoideae</taxon>
        <taxon>Echinocereeae</taxon>
        <taxon>Carnegiea</taxon>
    </lineage>
</organism>
<gene>
    <name evidence="8" type="ORF">Cgig2_032435</name>
</gene>
<feature type="compositionally biased region" description="Acidic residues" evidence="6">
    <location>
        <begin position="224"/>
        <end position="235"/>
    </location>
</feature>
<dbReference type="InterPro" id="IPR044837">
    <property type="entry name" value="REM16-like"/>
</dbReference>
<dbReference type="GO" id="GO:0003677">
    <property type="term" value="F:DNA binding"/>
    <property type="evidence" value="ECO:0007669"/>
    <property type="project" value="UniProtKB-KW"/>
</dbReference>
<evidence type="ECO:0000259" key="7">
    <source>
        <dbReference type="PROSITE" id="PS50863"/>
    </source>
</evidence>
<dbReference type="InterPro" id="IPR003340">
    <property type="entry name" value="B3_DNA-bd"/>
</dbReference>
<evidence type="ECO:0000256" key="1">
    <source>
        <dbReference type="ARBA" id="ARBA00004123"/>
    </source>
</evidence>
<feature type="compositionally biased region" description="Low complexity" evidence="6">
    <location>
        <begin position="39"/>
        <end position="48"/>
    </location>
</feature>
<evidence type="ECO:0000256" key="2">
    <source>
        <dbReference type="ARBA" id="ARBA00023015"/>
    </source>
</evidence>
<evidence type="ECO:0000313" key="8">
    <source>
        <dbReference type="EMBL" id="KAJ8450810.1"/>
    </source>
</evidence>
<evidence type="ECO:0000256" key="4">
    <source>
        <dbReference type="ARBA" id="ARBA00023163"/>
    </source>
</evidence>
<keyword evidence="4" id="KW-0804">Transcription</keyword>
<comment type="subcellular location">
    <subcellularLocation>
        <location evidence="1">Nucleus</location>
    </subcellularLocation>
</comment>
<proteinExistence type="predicted"/>
<reference evidence="8" key="1">
    <citation type="submission" date="2022-04" db="EMBL/GenBank/DDBJ databases">
        <title>Carnegiea gigantea Genome sequencing and assembly v2.</title>
        <authorList>
            <person name="Copetti D."/>
            <person name="Sanderson M.J."/>
            <person name="Burquez A."/>
            <person name="Wojciechowski M.F."/>
        </authorList>
    </citation>
    <scope>NUCLEOTIDE SEQUENCE</scope>
    <source>
        <strain evidence="8">SGP5-SGP5p</strain>
        <tissue evidence="8">Aerial part</tissue>
    </source>
</reference>
<dbReference type="PROSITE" id="PS50863">
    <property type="entry name" value="B3"/>
    <property type="match status" value="1"/>
</dbReference>
<dbReference type="OrthoDB" id="1909330at2759"/>
<feature type="domain" description="TF-B3" evidence="7">
    <location>
        <begin position="131"/>
        <end position="222"/>
    </location>
</feature>
<evidence type="ECO:0000256" key="3">
    <source>
        <dbReference type="ARBA" id="ARBA00023125"/>
    </source>
</evidence>
<protein>
    <recommendedName>
        <fullName evidence="7">TF-B3 domain-containing protein</fullName>
    </recommendedName>
</protein>
<dbReference type="PANTHER" id="PTHR31391:SF99">
    <property type="entry name" value="B3 DOMAIN-CONTAINING PROTEIN OS06G0194400"/>
    <property type="match status" value="1"/>
</dbReference>